<dbReference type="Pfam" id="PF13193">
    <property type="entry name" value="AMP-binding_C"/>
    <property type="match status" value="1"/>
</dbReference>
<dbReference type="OrthoDB" id="10253869at2759"/>
<dbReference type="PANTHER" id="PTHR24096">
    <property type="entry name" value="LONG-CHAIN-FATTY-ACID--COA LIGASE"/>
    <property type="match status" value="1"/>
</dbReference>
<dbReference type="InterPro" id="IPR025110">
    <property type="entry name" value="AMP-bd_C"/>
</dbReference>
<protein>
    <submittedName>
        <fullName evidence="4">Uncharacterized protein</fullName>
    </submittedName>
</protein>
<comment type="caution">
    <text evidence="4">The sequence shown here is derived from an EMBL/GenBank/DDBJ whole genome shotgun (WGS) entry which is preliminary data.</text>
</comment>
<feature type="domain" description="AMP-dependent synthetase/ligase" evidence="2">
    <location>
        <begin position="7"/>
        <end position="155"/>
    </location>
</feature>
<dbReference type="Pfam" id="PF00501">
    <property type="entry name" value="AMP-binding"/>
    <property type="match status" value="1"/>
</dbReference>
<evidence type="ECO:0000313" key="4">
    <source>
        <dbReference type="EMBL" id="KAJ7379776.1"/>
    </source>
</evidence>
<dbReference type="PANTHER" id="PTHR24096:SF422">
    <property type="entry name" value="BCDNA.GH02901"/>
    <property type="match status" value="1"/>
</dbReference>
<dbReference type="Gene3D" id="3.40.50.980">
    <property type="match status" value="1"/>
</dbReference>
<proteinExistence type="inferred from homology"/>
<sequence>MILGGRLYLGSKVVSLSRFEPHTFLQAIQDYKVTNAPLVPPLVLFLAKHPLVDKYDLSSLKSLSSGAAPLGRDLEIGVAKRLPSLETVRQGYGMTEMCGASHDIAPDRRMKPGSVGVLLPNLECKIIDPDTEKILGPNQDGEICVRGPTVMKGYLNNPEATAKIIDSDGWVHTGDIAHYDEDEHFFIVDRLKELIKYKGFQVPPAELEALLISHPNIDDVAVIGVPDHETGELPKAFVVRRGDVTSEEIMEFVAKNVAPQKKLRGGVEFVDKIHKCPSGKIIRHPLRKEKNKKVVFDNNRPTSCQIIN</sequence>
<keyword evidence="5" id="KW-1185">Reference proteome</keyword>
<dbReference type="Proteomes" id="UP001163046">
    <property type="component" value="Unassembled WGS sequence"/>
</dbReference>
<evidence type="ECO:0000259" key="3">
    <source>
        <dbReference type="Pfam" id="PF13193"/>
    </source>
</evidence>
<evidence type="ECO:0000313" key="5">
    <source>
        <dbReference type="Proteomes" id="UP001163046"/>
    </source>
</evidence>
<dbReference type="FunFam" id="2.30.38.10:FF:000005">
    <property type="entry name" value="Luciferin 4-monooxygenase"/>
    <property type="match status" value="1"/>
</dbReference>
<dbReference type="GO" id="GO:0016405">
    <property type="term" value="F:CoA-ligase activity"/>
    <property type="evidence" value="ECO:0007669"/>
    <property type="project" value="TreeGrafter"/>
</dbReference>
<evidence type="ECO:0000256" key="1">
    <source>
        <dbReference type="ARBA" id="ARBA00006432"/>
    </source>
</evidence>
<gene>
    <name evidence="4" type="ORF">OS493_012522</name>
</gene>
<dbReference type="AlphaFoldDB" id="A0A9W9ZE02"/>
<dbReference type="EMBL" id="MU826355">
    <property type="protein sequence ID" value="KAJ7379776.1"/>
    <property type="molecule type" value="Genomic_DNA"/>
</dbReference>
<evidence type="ECO:0000259" key="2">
    <source>
        <dbReference type="Pfam" id="PF00501"/>
    </source>
</evidence>
<comment type="similarity">
    <text evidence="1">Belongs to the ATP-dependent AMP-binding enzyme family.</text>
</comment>
<dbReference type="InterPro" id="IPR000873">
    <property type="entry name" value="AMP-dep_synth/lig_dom"/>
</dbReference>
<dbReference type="InterPro" id="IPR045851">
    <property type="entry name" value="AMP-bd_C_sf"/>
</dbReference>
<dbReference type="FunFam" id="3.30.300.30:FF:000007">
    <property type="entry name" value="4-coumarate--CoA ligase 2"/>
    <property type="match status" value="1"/>
</dbReference>
<dbReference type="Gene3D" id="2.30.38.10">
    <property type="entry name" value="Luciferase, Domain 3"/>
    <property type="match status" value="1"/>
</dbReference>
<dbReference type="Gene3D" id="3.30.300.30">
    <property type="match status" value="1"/>
</dbReference>
<reference evidence="4" key="1">
    <citation type="submission" date="2023-01" db="EMBL/GenBank/DDBJ databases">
        <title>Genome assembly of the deep-sea coral Lophelia pertusa.</title>
        <authorList>
            <person name="Herrera S."/>
            <person name="Cordes E."/>
        </authorList>
    </citation>
    <scope>NUCLEOTIDE SEQUENCE</scope>
    <source>
        <strain evidence="4">USNM1676648</strain>
        <tissue evidence="4">Polyp</tissue>
    </source>
</reference>
<dbReference type="SUPFAM" id="SSF56801">
    <property type="entry name" value="Acetyl-CoA synthetase-like"/>
    <property type="match status" value="1"/>
</dbReference>
<accession>A0A9W9ZE02</accession>
<name>A0A9W9ZE02_9CNID</name>
<organism evidence="4 5">
    <name type="scientific">Desmophyllum pertusum</name>
    <dbReference type="NCBI Taxonomy" id="174260"/>
    <lineage>
        <taxon>Eukaryota</taxon>
        <taxon>Metazoa</taxon>
        <taxon>Cnidaria</taxon>
        <taxon>Anthozoa</taxon>
        <taxon>Hexacorallia</taxon>
        <taxon>Scleractinia</taxon>
        <taxon>Caryophylliina</taxon>
        <taxon>Caryophylliidae</taxon>
        <taxon>Desmophyllum</taxon>
    </lineage>
</organism>
<feature type="domain" description="AMP-binding enzyme C-terminal" evidence="3">
    <location>
        <begin position="206"/>
        <end position="280"/>
    </location>
</feature>